<dbReference type="PROSITE" id="PS51257">
    <property type="entry name" value="PROKAR_LIPOPROTEIN"/>
    <property type="match status" value="1"/>
</dbReference>
<dbReference type="SUPFAM" id="SSF55961">
    <property type="entry name" value="Bet v1-like"/>
    <property type="match status" value="1"/>
</dbReference>
<accession>A0ABU4V1E6</accession>
<organism evidence="2 3">
    <name type="scientific">Lentzea sokolovensis</name>
    <dbReference type="NCBI Taxonomy" id="3095429"/>
    <lineage>
        <taxon>Bacteria</taxon>
        <taxon>Bacillati</taxon>
        <taxon>Actinomycetota</taxon>
        <taxon>Actinomycetes</taxon>
        <taxon>Pseudonocardiales</taxon>
        <taxon>Pseudonocardiaceae</taxon>
        <taxon>Lentzea</taxon>
    </lineage>
</organism>
<gene>
    <name evidence="2" type="ORF">SK854_26045</name>
</gene>
<sequence length="211" mass="22200">MTRTRTALTALSLSAGLLAITACQSAPSSSPAPSSTAASNSVTCEGKGINPAAQLHHRTETRINAPLSTVWKVQTEVEGWPAWQKAVTSAKRLDQGELRAGSKFEWTTPAPATPTTPATTLNITSTVLDVKTRECVRWSGPAVGQGLGIDEGVHVWTFTEVDGGVLVRTEESWIGAQVEADPATAVKLLGPGLDFWLADLKAAAEARPTQS</sequence>
<evidence type="ECO:0000256" key="1">
    <source>
        <dbReference type="SAM" id="SignalP"/>
    </source>
</evidence>
<dbReference type="Proteomes" id="UP001285352">
    <property type="component" value="Unassembled WGS sequence"/>
</dbReference>
<feature type="signal peptide" evidence="1">
    <location>
        <begin position="1"/>
        <end position="25"/>
    </location>
</feature>
<dbReference type="RefSeq" id="WP_319977714.1">
    <property type="nucleotide sequence ID" value="NZ_JAXAVU010000010.1"/>
</dbReference>
<dbReference type="Pfam" id="PF10604">
    <property type="entry name" value="Polyketide_cyc2"/>
    <property type="match status" value="1"/>
</dbReference>
<proteinExistence type="predicted"/>
<dbReference type="InterPro" id="IPR023393">
    <property type="entry name" value="START-like_dom_sf"/>
</dbReference>
<evidence type="ECO:0000313" key="2">
    <source>
        <dbReference type="EMBL" id="MDX8145598.1"/>
    </source>
</evidence>
<keyword evidence="3" id="KW-1185">Reference proteome</keyword>
<dbReference type="EMBL" id="JAXAVU010000010">
    <property type="protein sequence ID" value="MDX8145598.1"/>
    <property type="molecule type" value="Genomic_DNA"/>
</dbReference>
<feature type="chain" id="PRO_5045332453" evidence="1">
    <location>
        <begin position="26"/>
        <end position="211"/>
    </location>
</feature>
<protein>
    <submittedName>
        <fullName evidence="2">SRPBCC family protein</fullName>
    </submittedName>
</protein>
<evidence type="ECO:0000313" key="3">
    <source>
        <dbReference type="Proteomes" id="UP001285352"/>
    </source>
</evidence>
<comment type="caution">
    <text evidence="2">The sequence shown here is derived from an EMBL/GenBank/DDBJ whole genome shotgun (WGS) entry which is preliminary data.</text>
</comment>
<dbReference type="InterPro" id="IPR019587">
    <property type="entry name" value="Polyketide_cyclase/dehydratase"/>
</dbReference>
<dbReference type="Gene3D" id="3.30.530.20">
    <property type="match status" value="1"/>
</dbReference>
<keyword evidence="1" id="KW-0732">Signal</keyword>
<reference evidence="2 3" key="2">
    <citation type="submission" date="2023-11" db="EMBL/GenBank/DDBJ databases">
        <authorList>
            <person name="Lara A.C."/>
            <person name="Chronakova A."/>
        </authorList>
    </citation>
    <scope>NUCLEOTIDE SEQUENCE [LARGE SCALE GENOMIC DNA]</scope>
    <source>
        <strain evidence="2 3">BCCO 10_0061</strain>
    </source>
</reference>
<name>A0ABU4V1E6_9PSEU</name>
<reference evidence="2 3" key="1">
    <citation type="submission" date="2023-11" db="EMBL/GenBank/DDBJ databases">
        <title>Lentzea sokolovensis, sp. nov., Lentzea kristufkii, sp. nov., and Lentzea miocenensis, sp. nov., rare actinobacteria from Sokolov Coal Basin, Miocene lacustrine sediment, Czech Republic.</title>
        <authorList>
            <person name="Lara A."/>
            <person name="Kotroba L."/>
            <person name="Nouioui I."/>
            <person name="Neumann-Schaal M."/>
            <person name="Mast Y."/>
            <person name="Chronakova A."/>
        </authorList>
    </citation>
    <scope>NUCLEOTIDE SEQUENCE [LARGE SCALE GENOMIC DNA]</scope>
    <source>
        <strain evidence="2 3">BCCO 10_0061</strain>
    </source>
</reference>